<accession>A0A2P2M9G9</accession>
<proteinExistence type="predicted"/>
<evidence type="ECO:0000313" key="1">
    <source>
        <dbReference type="EMBL" id="MBX26867.1"/>
    </source>
</evidence>
<protein>
    <submittedName>
        <fullName evidence="1">Proteasome activator subunit 4</fullName>
    </submittedName>
</protein>
<reference evidence="1" key="1">
    <citation type="submission" date="2018-02" db="EMBL/GenBank/DDBJ databases">
        <title>Rhizophora mucronata_Transcriptome.</title>
        <authorList>
            <person name="Meera S.P."/>
            <person name="Sreeshan A."/>
            <person name="Augustine A."/>
        </authorList>
    </citation>
    <scope>NUCLEOTIDE SEQUENCE</scope>
    <source>
        <tissue evidence="1">Leaf</tissue>
    </source>
</reference>
<name>A0A2P2M9G9_RHIMU</name>
<organism evidence="1">
    <name type="scientific">Rhizophora mucronata</name>
    <name type="common">Asiatic mangrove</name>
    <dbReference type="NCBI Taxonomy" id="61149"/>
    <lineage>
        <taxon>Eukaryota</taxon>
        <taxon>Viridiplantae</taxon>
        <taxon>Streptophyta</taxon>
        <taxon>Embryophyta</taxon>
        <taxon>Tracheophyta</taxon>
        <taxon>Spermatophyta</taxon>
        <taxon>Magnoliopsida</taxon>
        <taxon>eudicotyledons</taxon>
        <taxon>Gunneridae</taxon>
        <taxon>Pentapetalae</taxon>
        <taxon>rosids</taxon>
        <taxon>fabids</taxon>
        <taxon>Malpighiales</taxon>
        <taxon>Rhizophoraceae</taxon>
        <taxon>Rhizophora</taxon>
    </lineage>
</organism>
<keyword evidence="1" id="KW-0647">Proteasome</keyword>
<sequence length="67" mass="7837">MTKLAQQENQLPLLGLYEHMHNRAVQPQQLLQEEHLSSQTLQSSSKPVKFRGTVYRFTHFSIKQNSK</sequence>
<dbReference type="AlphaFoldDB" id="A0A2P2M9G9"/>
<dbReference type="GO" id="GO:0000502">
    <property type="term" value="C:proteasome complex"/>
    <property type="evidence" value="ECO:0007669"/>
    <property type="project" value="UniProtKB-KW"/>
</dbReference>
<dbReference type="EMBL" id="GGEC01046383">
    <property type="protein sequence ID" value="MBX26867.1"/>
    <property type="molecule type" value="Transcribed_RNA"/>
</dbReference>